<protein>
    <submittedName>
        <fullName evidence="1">Uncharacterized protein</fullName>
    </submittedName>
</protein>
<accession>A0ABN6LTU2</accession>
<name>A0ABN6LTU2_9ENTR</name>
<organism evidence="1 2">
    <name type="scientific">Phytobacter diazotrophicus</name>
    <dbReference type="NCBI Taxonomy" id="395631"/>
    <lineage>
        <taxon>Bacteria</taxon>
        <taxon>Pseudomonadati</taxon>
        <taxon>Pseudomonadota</taxon>
        <taxon>Gammaproteobacteria</taxon>
        <taxon>Enterobacterales</taxon>
        <taxon>Enterobacteriaceae</taxon>
        <taxon>Phytobacter</taxon>
    </lineage>
</organism>
<keyword evidence="2" id="KW-1185">Reference proteome</keyword>
<reference evidence="1 2" key="1">
    <citation type="submission" date="2021-12" db="EMBL/GenBank/DDBJ databases">
        <title>Complete genome sequence of Phytobacter diazotrophicus TA9734.</title>
        <authorList>
            <person name="Kubota H."/>
            <person name="Nakayama Y."/>
            <person name="Ariyoshi T."/>
        </authorList>
    </citation>
    <scope>NUCLEOTIDE SEQUENCE [LARGE SCALE GENOMIC DNA]</scope>
    <source>
        <strain evidence="1 2">TA9734</strain>
    </source>
</reference>
<sequence length="72" mass="8056">MNKNERFNQLNAVSALLGEETLETVLMMDSRLMMLPLDGMASITVTLTSVEGVSLTAKRSGKQQDVRWRVKD</sequence>
<gene>
    <name evidence="1" type="ORF">PDTA9734_40860</name>
</gene>
<dbReference type="EMBL" id="AP025334">
    <property type="protein sequence ID" value="BDD52599.1"/>
    <property type="molecule type" value="Genomic_DNA"/>
</dbReference>
<evidence type="ECO:0000313" key="2">
    <source>
        <dbReference type="Proteomes" id="UP001320460"/>
    </source>
</evidence>
<dbReference type="RefSeq" id="WP_041852315.1">
    <property type="nucleotide sequence ID" value="NZ_AP025334.1"/>
</dbReference>
<evidence type="ECO:0000313" key="1">
    <source>
        <dbReference type="EMBL" id="BDD52599.1"/>
    </source>
</evidence>
<dbReference type="Proteomes" id="UP001320460">
    <property type="component" value="Chromosome"/>
</dbReference>
<proteinExistence type="predicted"/>